<name>A0A135TPY4_9PEZI</name>
<sequence length="295" mass="32391">MASHAPLKFKGIRPGRGIKPGTTLRILGVGDSITVGFLSDIEGGDGNGYRLKLREDLSSGSTLFHESRNITLTKPQEDRVVFAGTETMHGTMREGYYAAWNGMTIKFMSDNIGSSLAQRPNIVLIHAGTNDMNPNPDVAREGSEPHATADRLGHLIDQVVQTCPDATVLVAKIIGCYDPVQMSNIAQFNAVIHGVVQTRQSAGKHVLTVDFSTFPMNALRDGIHPTNQGYRLFGDYWYDFITQIPSDWIKEPVGDDPRRSGELRRDASVKGRSASLCDRLFGLFFGREPEIVSKA</sequence>
<comment type="caution">
    <text evidence="2">The sequence shown here is derived from an EMBL/GenBank/DDBJ whole genome shotgun (WGS) entry which is preliminary data.</text>
</comment>
<evidence type="ECO:0000313" key="3">
    <source>
        <dbReference type="Proteomes" id="UP000070328"/>
    </source>
</evidence>
<evidence type="ECO:0000259" key="1">
    <source>
        <dbReference type="Pfam" id="PF13472"/>
    </source>
</evidence>
<dbReference type="CDD" id="cd01833">
    <property type="entry name" value="XynB_like"/>
    <property type="match status" value="1"/>
</dbReference>
<protein>
    <submittedName>
        <fullName evidence="2">GDSL-like Lipase/Acylhydrolase</fullName>
    </submittedName>
</protein>
<dbReference type="PANTHER" id="PTHR30383:SF5">
    <property type="entry name" value="SGNH HYDROLASE-TYPE ESTERASE DOMAIN-CONTAINING PROTEIN"/>
    <property type="match status" value="1"/>
</dbReference>
<keyword evidence="2" id="KW-0378">Hydrolase</keyword>
<organism evidence="2 3">
    <name type="scientific">Colletotrichum simmondsii</name>
    <dbReference type="NCBI Taxonomy" id="703756"/>
    <lineage>
        <taxon>Eukaryota</taxon>
        <taxon>Fungi</taxon>
        <taxon>Dikarya</taxon>
        <taxon>Ascomycota</taxon>
        <taxon>Pezizomycotina</taxon>
        <taxon>Sordariomycetes</taxon>
        <taxon>Hypocreomycetidae</taxon>
        <taxon>Glomerellales</taxon>
        <taxon>Glomerellaceae</taxon>
        <taxon>Colletotrichum</taxon>
        <taxon>Colletotrichum acutatum species complex</taxon>
    </lineage>
</organism>
<dbReference type="InterPro" id="IPR051532">
    <property type="entry name" value="Ester_Hydrolysis_Enzymes"/>
</dbReference>
<proteinExistence type="predicted"/>
<gene>
    <name evidence="2" type="ORF">CSIM01_07419</name>
</gene>
<keyword evidence="3" id="KW-1185">Reference proteome</keyword>
<evidence type="ECO:0000313" key="2">
    <source>
        <dbReference type="EMBL" id="KXH50195.1"/>
    </source>
</evidence>
<dbReference type="AlphaFoldDB" id="A0A135TPY4"/>
<dbReference type="Pfam" id="PF13472">
    <property type="entry name" value="Lipase_GDSL_2"/>
    <property type="match status" value="1"/>
</dbReference>
<dbReference type="InterPro" id="IPR013830">
    <property type="entry name" value="SGNH_hydro"/>
</dbReference>
<dbReference type="Proteomes" id="UP000070328">
    <property type="component" value="Unassembled WGS sequence"/>
</dbReference>
<dbReference type="SUPFAM" id="SSF52266">
    <property type="entry name" value="SGNH hydrolase"/>
    <property type="match status" value="1"/>
</dbReference>
<feature type="domain" description="SGNH hydrolase-type esterase" evidence="1">
    <location>
        <begin position="30"/>
        <end position="232"/>
    </location>
</feature>
<reference evidence="2 3" key="1">
    <citation type="submission" date="2014-02" db="EMBL/GenBank/DDBJ databases">
        <title>The genome sequence of Colletotrichum simmondsii CBS122122.</title>
        <authorList>
            <person name="Baroncelli R."/>
            <person name="Thon M.R."/>
        </authorList>
    </citation>
    <scope>NUCLEOTIDE SEQUENCE [LARGE SCALE GENOMIC DNA]</scope>
    <source>
        <strain evidence="2 3">CBS122122</strain>
    </source>
</reference>
<dbReference type="EMBL" id="JFBX01000099">
    <property type="protein sequence ID" value="KXH50195.1"/>
    <property type="molecule type" value="Genomic_DNA"/>
</dbReference>
<dbReference type="InterPro" id="IPR036514">
    <property type="entry name" value="SGNH_hydro_sf"/>
</dbReference>
<dbReference type="Gene3D" id="3.40.50.1110">
    <property type="entry name" value="SGNH hydrolase"/>
    <property type="match status" value="1"/>
</dbReference>
<dbReference type="OrthoDB" id="2119228at2759"/>
<dbReference type="GO" id="GO:0004622">
    <property type="term" value="F:phosphatidylcholine lysophospholipase activity"/>
    <property type="evidence" value="ECO:0007669"/>
    <property type="project" value="TreeGrafter"/>
</dbReference>
<dbReference type="PANTHER" id="PTHR30383">
    <property type="entry name" value="THIOESTERASE 1/PROTEASE 1/LYSOPHOSPHOLIPASE L1"/>
    <property type="match status" value="1"/>
</dbReference>
<accession>A0A135TPY4</accession>